<feature type="domain" description="HTH araC/xylS-type" evidence="4">
    <location>
        <begin position="215"/>
        <end position="314"/>
    </location>
</feature>
<gene>
    <name evidence="5" type="ORF">MOC_3342</name>
</gene>
<dbReference type="RefSeq" id="WP_043758189.1">
    <property type="nucleotide sequence ID" value="NZ_CP003811.1"/>
</dbReference>
<dbReference type="Pfam" id="PF12833">
    <property type="entry name" value="HTH_18"/>
    <property type="match status" value="1"/>
</dbReference>
<dbReference type="Gene3D" id="1.10.10.60">
    <property type="entry name" value="Homeodomain-like"/>
    <property type="match status" value="1"/>
</dbReference>
<evidence type="ECO:0000313" key="6">
    <source>
        <dbReference type="Proteomes" id="UP000029492"/>
    </source>
</evidence>
<protein>
    <submittedName>
        <fullName evidence="5">AraC family transcriptional regulator</fullName>
    </submittedName>
</protein>
<dbReference type="PROSITE" id="PS01124">
    <property type="entry name" value="HTH_ARAC_FAMILY_2"/>
    <property type="match status" value="1"/>
</dbReference>
<keyword evidence="1" id="KW-0805">Transcription regulation</keyword>
<evidence type="ECO:0000259" key="4">
    <source>
        <dbReference type="PROSITE" id="PS01124"/>
    </source>
</evidence>
<keyword evidence="3" id="KW-0804">Transcription</keyword>
<evidence type="ECO:0000256" key="2">
    <source>
        <dbReference type="ARBA" id="ARBA00023125"/>
    </source>
</evidence>
<dbReference type="PANTHER" id="PTHR46796">
    <property type="entry name" value="HTH-TYPE TRANSCRIPTIONAL ACTIVATOR RHAS-RELATED"/>
    <property type="match status" value="1"/>
</dbReference>
<sequence length="316" mass="34087">MSVRETVPIVIQTTDTVEQKRAFDYWRSTALARVDATMLAPDVPFTAGRRLAVSTHGVVLHTLSGPIGVERTAHHVRQDGRDDIAIAFLVQGGGFVEQGNSGALLSAGDITVHAMDQPFAIGSRDAYEEIRLQVPRAAFLAQVGNVPAFVGRKLRATPLSGLFATYLRSFSETVGGMTEAEAGIALEGVLHLLRALADGQGDQGDNDLSGDAVRSLALAHIERRLHDPAFGPESLPAALRVSRSRLYAAFTGDEGVAAKIRDARLDRAYRRLRSRTSGTRIGSVMANCGFTDAAAFSRAFRRRFGMAPRDVLEGRF</sequence>
<dbReference type="InterPro" id="IPR018060">
    <property type="entry name" value="HTH_AraC"/>
</dbReference>
<dbReference type="HOGENOM" id="CLU_049704_0_1_5"/>
<dbReference type="InterPro" id="IPR035418">
    <property type="entry name" value="AraC-bd_2"/>
</dbReference>
<dbReference type="KEGG" id="mor:MOC_3342"/>
<dbReference type="AlphaFoldDB" id="A0A089NUM6"/>
<dbReference type="EMBL" id="CP003811">
    <property type="protein sequence ID" value="AIQ91097.1"/>
    <property type="molecule type" value="Genomic_DNA"/>
</dbReference>
<reference evidence="5 6" key="1">
    <citation type="journal article" date="2014" name="PLoS ONE">
        <title>Genome Information of Methylobacterium oryzae, a Plant-Probiotic Methylotroph in the Phyllosphere.</title>
        <authorList>
            <person name="Kwak M.J."/>
            <person name="Jeong H."/>
            <person name="Madhaiyan M."/>
            <person name="Lee Y."/>
            <person name="Sa T.M."/>
            <person name="Oh T.K."/>
            <person name="Kim J.F."/>
        </authorList>
    </citation>
    <scope>NUCLEOTIDE SEQUENCE [LARGE SCALE GENOMIC DNA]</scope>
    <source>
        <strain evidence="5 6">CBMB20</strain>
    </source>
</reference>
<dbReference type="Pfam" id="PF14525">
    <property type="entry name" value="AraC_binding_2"/>
    <property type="match status" value="1"/>
</dbReference>
<dbReference type="eggNOG" id="COG2207">
    <property type="taxonomic scope" value="Bacteria"/>
</dbReference>
<dbReference type="SUPFAM" id="SSF46689">
    <property type="entry name" value="Homeodomain-like"/>
    <property type="match status" value="1"/>
</dbReference>
<name>A0A089NUM6_9HYPH</name>
<dbReference type="InterPro" id="IPR009057">
    <property type="entry name" value="Homeodomain-like_sf"/>
</dbReference>
<dbReference type="GO" id="GO:0043565">
    <property type="term" value="F:sequence-specific DNA binding"/>
    <property type="evidence" value="ECO:0007669"/>
    <property type="project" value="InterPro"/>
</dbReference>
<accession>A0A089NUM6</accession>
<evidence type="ECO:0000256" key="3">
    <source>
        <dbReference type="ARBA" id="ARBA00023163"/>
    </source>
</evidence>
<dbReference type="SMART" id="SM00342">
    <property type="entry name" value="HTH_ARAC"/>
    <property type="match status" value="1"/>
</dbReference>
<dbReference type="Proteomes" id="UP000029492">
    <property type="component" value="Chromosome"/>
</dbReference>
<keyword evidence="6" id="KW-1185">Reference proteome</keyword>
<dbReference type="GO" id="GO:0003700">
    <property type="term" value="F:DNA-binding transcription factor activity"/>
    <property type="evidence" value="ECO:0007669"/>
    <property type="project" value="InterPro"/>
</dbReference>
<dbReference type="PANTHER" id="PTHR46796:SF6">
    <property type="entry name" value="ARAC SUBFAMILY"/>
    <property type="match status" value="1"/>
</dbReference>
<keyword evidence="2" id="KW-0238">DNA-binding</keyword>
<dbReference type="InterPro" id="IPR050204">
    <property type="entry name" value="AraC_XylS_family_regulators"/>
</dbReference>
<evidence type="ECO:0000256" key="1">
    <source>
        <dbReference type="ARBA" id="ARBA00023015"/>
    </source>
</evidence>
<evidence type="ECO:0000313" key="5">
    <source>
        <dbReference type="EMBL" id="AIQ91097.1"/>
    </source>
</evidence>
<dbReference type="STRING" id="693986.MOC_3342"/>
<organism evidence="5 6">
    <name type="scientific">Methylobacterium oryzae CBMB20</name>
    <dbReference type="NCBI Taxonomy" id="693986"/>
    <lineage>
        <taxon>Bacteria</taxon>
        <taxon>Pseudomonadati</taxon>
        <taxon>Pseudomonadota</taxon>
        <taxon>Alphaproteobacteria</taxon>
        <taxon>Hyphomicrobiales</taxon>
        <taxon>Methylobacteriaceae</taxon>
        <taxon>Methylobacterium</taxon>
    </lineage>
</organism>
<proteinExistence type="predicted"/>